<dbReference type="PANTHER" id="PTHR31111:SF136">
    <property type="entry name" value="F-BOX ASSOCIATED DOMAIN-CONTAINING PROTEIN"/>
    <property type="match status" value="1"/>
</dbReference>
<protein>
    <recommendedName>
        <fullName evidence="1">F-box domain-containing protein</fullName>
    </recommendedName>
</protein>
<evidence type="ECO:0000313" key="2">
    <source>
        <dbReference type="EMBL" id="OQU82904.1"/>
    </source>
</evidence>
<gene>
    <name evidence="2" type="ORF">SORBI_3005G042850</name>
</gene>
<reference evidence="3" key="2">
    <citation type="journal article" date="2018" name="Plant J.">
        <title>The Sorghum bicolor reference genome: improved assembly, gene annotations, a transcriptome atlas, and signatures of genome organization.</title>
        <authorList>
            <person name="McCormick R.F."/>
            <person name="Truong S.K."/>
            <person name="Sreedasyam A."/>
            <person name="Jenkins J."/>
            <person name="Shu S."/>
            <person name="Sims D."/>
            <person name="Kennedy M."/>
            <person name="Amirebrahimi M."/>
            <person name="Weers B.D."/>
            <person name="McKinley B."/>
            <person name="Mattison A."/>
            <person name="Morishige D.T."/>
            <person name="Grimwood J."/>
            <person name="Schmutz J."/>
            <person name="Mullet J.E."/>
        </authorList>
    </citation>
    <scope>NUCLEOTIDE SEQUENCE [LARGE SCALE GENOMIC DNA]</scope>
    <source>
        <strain evidence="3">cv. BTx623</strain>
    </source>
</reference>
<dbReference type="Proteomes" id="UP000000768">
    <property type="component" value="Chromosome 5"/>
</dbReference>
<dbReference type="Gene3D" id="1.20.1280.50">
    <property type="match status" value="1"/>
</dbReference>
<reference evidence="2 3" key="1">
    <citation type="journal article" date="2009" name="Nature">
        <title>The Sorghum bicolor genome and the diversification of grasses.</title>
        <authorList>
            <person name="Paterson A.H."/>
            <person name="Bowers J.E."/>
            <person name="Bruggmann R."/>
            <person name="Dubchak I."/>
            <person name="Grimwood J."/>
            <person name="Gundlach H."/>
            <person name="Haberer G."/>
            <person name="Hellsten U."/>
            <person name="Mitros T."/>
            <person name="Poliakov A."/>
            <person name="Schmutz J."/>
            <person name="Spannagl M."/>
            <person name="Tang H."/>
            <person name="Wang X."/>
            <person name="Wicker T."/>
            <person name="Bharti A.K."/>
            <person name="Chapman J."/>
            <person name="Feltus F.A."/>
            <person name="Gowik U."/>
            <person name="Grigoriev I.V."/>
            <person name="Lyons E."/>
            <person name="Maher C.A."/>
            <person name="Martis M."/>
            <person name="Narechania A."/>
            <person name="Otillar R.P."/>
            <person name="Penning B.W."/>
            <person name="Salamov A.A."/>
            <person name="Wang Y."/>
            <person name="Zhang L."/>
            <person name="Carpita N.C."/>
            <person name="Freeling M."/>
            <person name="Gingle A.R."/>
            <person name="Hash C.T."/>
            <person name="Keller B."/>
            <person name="Klein P."/>
            <person name="Kresovich S."/>
            <person name="McCann M.C."/>
            <person name="Ming R."/>
            <person name="Peterson D.G."/>
            <person name="Mehboob-ur-Rahman"/>
            <person name="Ware D."/>
            <person name="Westhoff P."/>
            <person name="Mayer K.F."/>
            <person name="Messing J."/>
            <person name="Rokhsar D.S."/>
        </authorList>
    </citation>
    <scope>NUCLEOTIDE SEQUENCE [LARGE SCALE GENOMIC DNA]</scope>
    <source>
        <strain evidence="3">cv. BTx623</strain>
    </source>
</reference>
<dbReference type="CDD" id="cd22157">
    <property type="entry name" value="F-box_AtFBW1-like"/>
    <property type="match status" value="1"/>
</dbReference>
<name>A0A1Z5RGN8_SORBI</name>
<dbReference type="PANTHER" id="PTHR31111">
    <property type="entry name" value="BNAA05G37150D PROTEIN-RELATED"/>
    <property type="match status" value="1"/>
</dbReference>
<sequence>MEPKRSRKHEHVINGVSLPEDIIFEVLVRLPVKALCRFRCVSKAWRALISAPAFAAVQRSHAGPLIVGLFGSLPDHHELRVLDMLHGDVLRVFEVNESAVLAPTRLDLICACIHRRRGRRRRHWSNFSFGRATPSGAYKVLRLYETHTTLCEVATITDGGGAAEPTWRQRPAPNLFTCFSSEHRATVNGVLYFMAYNTRGVDGDDQWTAIILGLEVEEEEWRIALTELKEALCMVHIHIKYAECVRLYANVWRLIDFNKSVWVKRSTRYGCQKRV</sequence>
<dbReference type="InParanoid" id="A0A1Z5RGN8"/>
<dbReference type="OMA" id="EPYLINI"/>
<dbReference type="PROSITE" id="PS50181">
    <property type="entry name" value="FBOX"/>
    <property type="match status" value="1"/>
</dbReference>
<organism evidence="2 3">
    <name type="scientific">Sorghum bicolor</name>
    <name type="common">Sorghum</name>
    <name type="synonym">Sorghum vulgare</name>
    <dbReference type="NCBI Taxonomy" id="4558"/>
    <lineage>
        <taxon>Eukaryota</taxon>
        <taxon>Viridiplantae</taxon>
        <taxon>Streptophyta</taxon>
        <taxon>Embryophyta</taxon>
        <taxon>Tracheophyta</taxon>
        <taxon>Spermatophyta</taxon>
        <taxon>Magnoliopsida</taxon>
        <taxon>Liliopsida</taxon>
        <taxon>Poales</taxon>
        <taxon>Poaceae</taxon>
        <taxon>PACMAD clade</taxon>
        <taxon>Panicoideae</taxon>
        <taxon>Andropogonodae</taxon>
        <taxon>Andropogoneae</taxon>
        <taxon>Sorghinae</taxon>
        <taxon>Sorghum</taxon>
    </lineage>
</organism>
<accession>A0A1Z5RGN8</accession>
<evidence type="ECO:0000259" key="1">
    <source>
        <dbReference type="PROSITE" id="PS50181"/>
    </source>
</evidence>
<dbReference type="Pfam" id="PF00646">
    <property type="entry name" value="F-box"/>
    <property type="match status" value="1"/>
</dbReference>
<proteinExistence type="predicted"/>
<dbReference type="SUPFAM" id="SSF81383">
    <property type="entry name" value="F-box domain"/>
    <property type="match status" value="1"/>
</dbReference>
<dbReference type="EMBL" id="CM000764">
    <property type="protein sequence ID" value="OQU82904.1"/>
    <property type="molecule type" value="Genomic_DNA"/>
</dbReference>
<evidence type="ECO:0000313" key="3">
    <source>
        <dbReference type="Proteomes" id="UP000000768"/>
    </source>
</evidence>
<dbReference type="STRING" id="4558.A0A1Z5RGN8"/>
<dbReference type="SMART" id="SM00256">
    <property type="entry name" value="FBOX"/>
    <property type="match status" value="1"/>
</dbReference>
<dbReference type="Gramene" id="OQU82904">
    <property type="protein sequence ID" value="OQU82904"/>
    <property type="gene ID" value="SORBI_3005G042850"/>
</dbReference>
<dbReference type="InterPro" id="IPR001810">
    <property type="entry name" value="F-box_dom"/>
</dbReference>
<feature type="domain" description="F-box" evidence="1">
    <location>
        <begin position="12"/>
        <end position="57"/>
    </location>
</feature>
<keyword evidence="3" id="KW-1185">Reference proteome</keyword>
<dbReference type="AlphaFoldDB" id="A0A1Z5RGN8"/>
<dbReference type="InterPro" id="IPR036047">
    <property type="entry name" value="F-box-like_dom_sf"/>
</dbReference>